<dbReference type="RefSeq" id="WP_002844375.1">
    <property type="nucleotide sequence ID" value="NZ_ADJN01000064.1"/>
</dbReference>
<comment type="caution">
    <text evidence="1">The sequence shown here is derived from an EMBL/GenBank/DDBJ whole genome shotgun (WGS) entry which is preliminary data.</text>
</comment>
<evidence type="ECO:0000313" key="1">
    <source>
        <dbReference type="EMBL" id="EFD04423.1"/>
    </source>
</evidence>
<dbReference type="Proteomes" id="UP000004206">
    <property type="component" value="Unassembled WGS sequence"/>
</dbReference>
<dbReference type="AlphaFoldDB" id="D3MTV3"/>
<reference evidence="1 2" key="1">
    <citation type="submission" date="2010-01" db="EMBL/GenBank/DDBJ databases">
        <authorList>
            <person name="Dodson R."/>
            <person name="Madupu R."/>
            <person name="Durkin A.S."/>
            <person name="Torralba M."/>
            <person name="Methe B."/>
            <person name="Sutton G.G."/>
            <person name="Strausberg R.L."/>
            <person name="Nelson K.E."/>
        </authorList>
    </citation>
    <scope>NUCLEOTIDE SEQUENCE [LARGE SCALE GENOMIC DNA]</scope>
    <source>
        <strain evidence="1 2">653-L</strain>
    </source>
</reference>
<dbReference type="OrthoDB" id="9776104at2"/>
<name>D3MTV3_9FIRM</name>
<protein>
    <submittedName>
        <fullName evidence="1">Uncharacterized protein</fullName>
    </submittedName>
</protein>
<proteinExistence type="predicted"/>
<keyword evidence="2" id="KW-1185">Reference proteome</keyword>
<organism evidence="1 2">
    <name type="scientific">Peptostreptococcus anaerobius 653-L</name>
    <dbReference type="NCBI Taxonomy" id="596329"/>
    <lineage>
        <taxon>Bacteria</taxon>
        <taxon>Bacillati</taxon>
        <taxon>Bacillota</taxon>
        <taxon>Clostridia</taxon>
        <taxon>Peptostreptococcales</taxon>
        <taxon>Peptostreptococcaceae</taxon>
        <taxon>Peptostreptococcus</taxon>
    </lineage>
</organism>
<dbReference type="eggNOG" id="COG2826">
    <property type="taxonomic scope" value="Bacteria"/>
</dbReference>
<evidence type="ECO:0000313" key="2">
    <source>
        <dbReference type="Proteomes" id="UP000004206"/>
    </source>
</evidence>
<sequence>MNTQKYLTLESRNIKVDKSCRINRTFKDYKDYMTNHPDLPAQQIDSVVGIKGGPVLLTIHFVKQELQLAFLRESNNSKSLTDIFKNLYSKMGSDASSDIFPILLADK</sequence>
<dbReference type="EMBL" id="ADJN01000064">
    <property type="protein sequence ID" value="EFD04423.1"/>
    <property type="molecule type" value="Genomic_DNA"/>
</dbReference>
<gene>
    <name evidence="1" type="ORF">HMPREF0631_0077</name>
</gene>
<accession>D3MTV3</accession>
<dbReference type="GeneID" id="79843366"/>